<dbReference type="InterPro" id="IPR036412">
    <property type="entry name" value="HAD-like_sf"/>
</dbReference>
<keyword evidence="3" id="KW-0378">Hydrolase</keyword>
<proteinExistence type="inferred from homology"/>
<dbReference type="GO" id="GO:0000287">
    <property type="term" value="F:magnesium ion binding"/>
    <property type="evidence" value="ECO:0007669"/>
    <property type="project" value="UniProtKB-ARBA"/>
</dbReference>
<dbReference type="Gene3D" id="3.40.50.1000">
    <property type="entry name" value="HAD superfamily/HAD-like"/>
    <property type="match status" value="1"/>
</dbReference>
<name>A0AAI9MVJ1_PROST</name>
<evidence type="ECO:0000256" key="5">
    <source>
        <dbReference type="ARBA" id="ARBA00034778"/>
    </source>
</evidence>
<dbReference type="NCBIfam" id="TIGR00099">
    <property type="entry name" value="Cof-subfamily"/>
    <property type="match status" value="1"/>
</dbReference>
<evidence type="ECO:0000256" key="2">
    <source>
        <dbReference type="ARBA" id="ARBA00022723"/>
    </source>
</evidence>
<dbReference type="NCBIfam" id="NF008213">
    <property type="entry name" value="PRK10976.1"/>
    <property type="match status" value="1"/>
</dbReference>
<keyword evidence="4" id="KW-0460">Magnesium</keyword>
<evidence type="ECO:0000256" key="3">
    <source>
        <dbReference type="ARBA" id="ARBA00022801"/>
    </source>
</evidence>
<dbReference type="SFLD" id="SFLDG01140">
    <property type="entry name" value="C2.B:_Phosphomannomutase_and_P"/>
    <property type="match status" value="1"/>
</dbReference>
<comment type="cofactor">
    <cofactor evidence="1">
        <name>Mg(2+)</name>
        <dbReference type="ChEBI" id="CHEBI:18420"/>
    </cofactor>
</comment>
<evidence type="ECO:0000256" key="1">
    <source>
        <dbReference type="ARBA" id="ARBA00001946"/>
    </source>
</evidence>
<dbReference type="EMBL" id="AAZDVE040000002">
    <property type="protein sequence ID" value="EMP9431506.1"/>
    <property type="molecule type" value="Genomic_DNA"/>
</dbReference>
<sequence>MKYPVVASDLDGTLLSPNHDLTSFTKETLKQLVETQDIHFVFATGRHHVDVAQIRDGLGIDAYMITSNGARVHNTKGELIFKHNVDPDIAHELCLMDFDNPDLVTNYYSGDDWFINRESPEQKEFFKESVFQYTLFERDNFDTSDVCKVYYTSEDHDLLVDLQNRIRERWQDRVNVTFSLRSCLEVMAGVVSKGEALQQVAALQGYQVHDCIAFGDGMNDKEMLTLSGKGCIMENAHQMLKDELPQLEIIGSNADDAVANYLRKLYLTHPVS</sequence>
<keyword evidence="2" id="KW-0479">Metal-binding</keyword>
<dbReference type="NCBIfam" id="TIGR01484">
    <property type="entry name" value="HAD-SF-IIB"/>
    <property type="match status" value="1"/>
</dbReference>
<dbReference type="InterPro" id="IPR000150">
    <property type="entry name" value="Cof"/>
</dbReference>
<protein>
    <submittedName>
        <fullName evidence="6">Sugar/pyridoxal phosphate phosphatase YigL</fullName>
    </submittedName>
</protein>
<dbReference type="InterPro" id="IPR006379">
    <property type="entry name" value="HAD-SF_hydro_IIB"/>
</dbReference>
<dbReference type="InterPro" id="IPR023214">
    <property type="entry name" value="HAD_sf"/>
</dbReference>
<dbReference type="PANTHER" id="PTHR47267">
    <property type="match status" value="1"/>
</dbReference>
<accession>A0AAI9MVJ1</accession>
<comment type="similarity">
    <text evidence="5">Belongs to the HAD-like hydrolase superfamily. Cof family.</text>
</comment>
<evidence type="ECO:0000256" key="4">
    <source>
        <dbReference type="ARBA" id="ARBA00022842"/>
    </source>
</evidence>
<dbReference type="PANTHER" id="PTHR47267:SF4">
    <property type="entry name" value="PYRIDOXAL PHOSPHATE PHOSPHATASE YIGL"/>
    <property type="match status" value="1"/>
</dbReference>
<dbReference type="Gene3D" id="3.30.1240.10">
    <property type="match status" value="1"/>
</dbReference>
<dbReference type="SUPFAM" id="SSF56784">
    <property type="entry name" value="HAD-like"/>
    <property type="match status" value="1"/>
</dbReference>
<dbReference type="Pfam" id="PF08282">
    <property type="entry name" value="Hydrolase_3"/>
    <property type="match status" value="1"/>
</dbReference>
<gene>
    <name evidence="6" type="primary">yigL</name>
    <name evidence="6" type="ORF">JRA39_000512</name>
</gene>
<organism evidence="6">
    <name type="scientific">Providencia stuartii</name>
    <dbReference type="NCBI Taxonomy" id="588"/>
    <lineage>
        <taxon>Bacteria</taxon>
        <taxon>Pseudomonadati</taxon>
        <taxon>Pseudomonadota</taxon>
        <taxon>Gammaproteobacteria</taxon>
        <taxon>Enterobacterales</taxon>
        <taxon>Morganellaceae</taxon>
        <taxon>Providencia</taxon>
    </lineage>
</organism>
<dbReference type="GO" id="GO:0016791">
    <property type="term" value="F:phosphatase activity"/>
    <property type="evidence" value="ECO:0007669"/>
    <property type="project" value="UniProtKB-ARBA"/>
</dbReference>
<comment type="caution">
    <text evidence="6">The sequence shown here is derived from an EMBL/GenBank/DDBJ whole genome shotgun (WGS) entry which is preliminary data.</text>
</comment>
<reference evidence="6" key="1">
    <citation type="submission" date="2024-02" db="EMBL/GenBank/DDBJ databases">
        <authorList>
            <consortium name="Clinical and Environmental Microbiology Branch: Whole genome sequencing antimicrobial resistance pathogens in the healthcare setting"/>
        </authorList>
    </citation>
    <scope>NUCLEOTIDE SEQUENCE</scope>
    <source>
        <strain evidence="6">2020GO-00142</strain>
    </source>
</reference>
<dbReference type="CDD" id="cd07516">
    <property type="entry name" value="HAD_Pase"/>
    <property type="match status" value="1"/>
</dbReference>
<dbReference type="AlphaFoldDB" id="A0AAI9MVJ1"/>
<dbReference type="SFLD" id="SFLDS00003">
    <property type="entry name" value="Haloacid_Dehalogenase"/>
    <property type="match status" value="1"/>
</dbReference>
<evidence type="ECO:0000313" key="6">
    <source>
        <dbReference type="EMBL" id="EMP9431506.1"/>
    </source>
</evidence>
<dbReference type="PROSITE" id="PS01228">
    <property type="entry name" value="COF_1"/>
    <property type="match status" value="1"/>
</dbReference>
<dbReference type="RefSeq" id="WP_272657853.1">
    <property type="nucleotide sequence ID" value="NZ_CP119540.1"/>
</dbReference>